<evidence type="ECO:0000313" key="5">
    <source>
        <dbReference type="EMBL" id="CAD8590227.1"/>
    </source>
</evidence>
<reference evidence="5" key="1">
    <citation type="submission" date="2021-01" db="EMBL/GenBank/DDBJ databases">
        <authorList>
            <person name="Corre E."/>
            <person name="Pelletier E."/>
            <person name="Niang G."/>
            <person name="Scheremetjew M."/>
            <person name="Finn R."/>
            <person name="Kale V."/>
            <person name="Holt S."/>
            <person name="Cochrane G."/>
            <person name="Meng A."/>
            <person name="Brown T."/>
            <person name="Cohen L."/>
        </authorList>
    </citation>
    <scope>NUCLEOTIDE SEQUENCE</scope>
    <source>
        <strain evidence="5">CCMP494</strain>
    </source>
</reference>
<feature type="compositionally biased region" description="Gly residues" evidence="4">
    <location>
        <begin position="103"/>
        <end position="113"/>
    </location>
</feature>
<dbReference type="InterPro" id="IPR050435">
    <property type="entry name" value="MZM1/LYRM7"/>
</dbReference>
<sequence>MTALPTARGLFRQLLRARAVAFRGDQTALNASREEIRNHFQESAHLGPEEARKKIEEGVEAESFIRLHVVQAQVNDKGNYEMSIEPQHVDRAVPGENTIESPDGGGGCSSGKT</sequence>
<dbReference type="GO" id="GO:0034551">
    <property type="term" value="P:mitochondrial respiratory chain complex III assembly"/>
    <property type="evidence" value="ECO:0007669"/>
    <property type="project" value="InterPro"/>
</dbReference>
<proteinExistence type="predicted"/>
<accession>A0A7S0KTV8</accession>
<evidence type="ECO:0000256" key="2">
    <source>
        <dbReference type="ARBA" id="ARBA00023128"/>
    </source>
</evidence>
<feature type="region of interest" description="Disordered" evidence="4">
    <location>
        <begin position="86"/>
        <end position="113"/>
    </location>
</feature>
<dbReference type="InterPro" id="IPR045298">
    <property type="entry name" value="Complex1_LYR_LYRM7"/>
</dbReference>
<dbReference type="PANTHER" id="PTHR46749">
    <property type="entry name" value="COMPLEX III ASSEMBLY FACTOR LYRM7"/>
    <property type="match status" value="1"/>
</dbReference>
<evidence type="ECO:0008006" key="6">
    <source>
        <dbReference type="Google" id="ProtNLM"/>
    </source>
</evidence>
<keyword evidence="2" id="KW-0496">Mitochondrion</keyword>
<dbReference type="PANTHER" id="PTHR46749:SF1">
    <property type="entry name" value="COMPLEX III ASSEMBLY FACTOR LYRM7"/>
    <property type="match status" value="1"/>
</dbReference>
<evidence type="ECO:0000256" key="3">
    <source>
        <dbReference type="ARBA" id="ARBA00023186"/>
    </source>
</evidence>
<name>A0A7S0KTV8_MICPS</name>
<comment type="subcellular location">
    <subcellularLocation>
        <location evidence="1">Mitochondrion matrix</location>
    </subcellularLocation>
</comment>
<dbReference type="AlphaFoldDB" id="A0A7S0KTV8"/>
<gene>
    <name evidence="5" type="ORF">MSP1404_LOCUS7631</name>
</gene>
<organism evidence="5">
    <name type="scientific">Micromonas pusilla</name>
    <name type="common">Picoplanktonic green alga</name>
    <name type="synonym">Chromulina pusilla</name>
    <dbReference type="NCBI Taxonomy" id="38833"/>
    <lineage>
        <taxon>Eukaryota</taxon>
        <taxon>Viridiplantae</taxon>
        <taxon>Chlorophyta</taxon>
        <taxon>Mamiellophyceae</taxon>
        <taxon>Mamiellales</taxon>
        <taxon>Mamiellaceae</taxon>
        <taxon>Micromonas</taxon>
    </lineage>
</organism>
<evidence type="ECO:0000256" key="1">
    <source>
        <dbReference type="ARBA" id="ARBA00004305"/>
    </source>
</evidence>
<dbReference type="GO" id="GO:0005759">
    <property type="term" value="C:mitochondrial matrix"/>
    <property type="evidence" value="ECO:0007669"/>
    <property type="project" value="UniProtKB-SubCell"/>
</dbReference>
<protein>
    <recommendedName>
        <fullName evidence="6">Mitochondrial zinc maintenance protein 1, mitochondrial</fullName>
    </recommendedName>
</protein>
<dbReference type="EMBL" id="HBEV01009945">
    <property type="protein sequence ID" value="CAD8590227.1"/>
    <property type="molecule type" value="Transcribed_RNA"/>
</dbReference>
<dbReference type="GO" id="GO:0044183">
    <property type="term" value="F:protein folding chaperone"/>
    <property type="evidence" value="ECO:0007669"/>
    <property type="project" value="TreeGrafter"/>
</dbReference>
<evidence type="ECO:0000256" key="4">
    <source>
        <dbReference type="SAM" id="MobiDB-lite"/>
    </source>
</evidence>
<dbReference type="CDD" id="cd20267">
    <property type="entry name" value="Complex1_LYR_LYRM7"/>
    <property type="match status" value="1"/>
</dbReference>
<keyword evidence="3" id="KW-0143">Chaperone</keyword>